<keyword evidence="3" id="KW-1185">Reference proteome</keyword>
<organism evidence="2 3">
    <name type="scientific">Vairimorpha necatrix</name>
    <dbReference type="NCBI Taxonomy" id="6039"/>
    <lineage>
        <taxon>Eukaryota</taxon>
        <taxon>Fungi</taxon>
        <taxon>Fungi incertae sedis</taxon>
        <taxon>Microsporidia</taxon>
        <taxon>Nosematidae</taxon>
        <taxon>Vairimorpha</taxon>
    </lineage>
</organism>
<evidence type="ECO:0000256" key="1">
    <source>
        <dbReference type="SAM" id="MobiDB-lite"/>
    </source>
</evidence>
<name>A0AAX4JD51_9MICR</name>
<protein>
    <submittedName>
        <fullName evidence="2">Uncharacterized protein</fullName>
    </submittedName>
</protein>
<evidence type="ECO:0000313" key="2">
    <source>
        <dbReference type="EMBL" id="WUR03803.1"/>
    </source>
</evidence>
<dbReference type="AlphaFoldDB" id="A0AAX4JD51"/>
<gene>
    <name evidence="2" type="ORF">VNE69_06123</name>
</gene>
<feature type="compositionally biased region" description="Basic and acidic residues" evidence="1">
    <location>
        <begin position="1"/>
        <end position="21"/>
    </location>
</feature>
<dbReference type="GeneID" id="90541620"/>
<dbReference type="Proteomes" id="UP001334084">
    <property type="component" value="Chromosome 6"/>
</dbReference>
<dbReference type="EMBL" id="CP142731">
    <property type="protein sequence ID" value="WUR03803.1"/>
    <property type="molecule type" value="Genomic_DNA"/>
</dbReference>
<accession>A0AAX4JD51</accession>
<reference evidence="2" key="1">
    <citation type="journal article" date="2024" name="BMC Genomics">
        <title>Functional annotation of a divergent genome using sequence and structure-based similarity.</title>
        <authorList>
            <person name="Svedberg D."/>
            <person name="Winiger R.R."/>
            <person name="Berg A."/>
            <person name="Sharma H."/>
            <person name="Tellgren-Roth C."/>
            <person name="Debrunner-Vossbrinck B.A."/>
            <person name="Vossbrinck C.R."/>
            <person name="Barandun J."/>
        </authorList>
    </citation>
    <scope>NUCLEOTIDE SEQUENCE</scope>
    <source>
        <strain evidence="2">Illinois isolate</strain>
    </source>
</reference>
<dbReference type="KEGG" id="vnx:VNE69_06123"/>
<proteinExistence type="predicted"/>
<evidence type="ECO:0000313" key="3">
    <source>
        <dbReference type="Proteomes" id="UP001334084"/>
    </source>
</evidence>
<dbReference type="RefSeq" id="XP_065329948.1">
    <property type="nucleotide sequence ID" value="XM_065473876.1"/>
</dbReference>
<feature type="region of interest" description="Disordered" evidence="1">
    <location>
        <begin position="1"/>
        <end position="26"/>
    </location>
</feature>
<sequence length="174" mass="20753">MLKKYEENNNENKNKDLKTTDENNDDDSLDMILNPHVYALDDTLKSIHSSSSTDEKNQLIDELTVIFTKDDILFNRKIQARFPDILNLLKNPDLYNNSCILISDMVRHKPIIQEIFFLLKIFDFLNFEKYKNTMSLVFSMCYGNKKLTEYYFTEIFKEERDNENELVKILKEQK</sequence>